<keyword evidence="4" id="KW-1185">Reference proteome</keyword>
<dbReference type="OrthoDB" id="9802991at2"/>
<dbReference type="AlphaFoldDB" id="A0A1H8T5B7"/>
<organism evidence="3 4">
    <name type="scientific">Trujillonella endophytica</name>
    <dbReference type="NCBI Taxonomy" id="673521"/>
    <lineage>
        <taxon>Bacteria</taxon>
        <taxon>Bacillati</taxon>
        <taxon>Actinomycetota</taxon>
        <taxon>Actinomycetes</taxon>
        <taxon>Geodermatophilales</taxon>
        <taxon>Geodermatophilaceae</taxon>
        <taxon>Trujillonella</taxon>
    </lineage>
</organism>
<dbReference type="Proteomes" id="UP000198960">
    <property type="component" value="Unassembled WGS sequence"/>
</dbReference>
<dbReference type="EMBL" id="FOEE01000005">
    <property type="protein sequence ID" value="SEO86299.1"/>
    <property type="molecule type" value="Genomic_DNA"/>
</dbReference>
<dbReference type="PROSITE" id="PS51257">
    <property type="entry name" value="PROKAR_LIPOPROTEIN"/>
    <property type="match status" value="1"/>
</dbReference>
<dbReference type="Pfam" id="PF03283">
    <property type="entry name" value="PAE"/>
    <property type="match status" value="1"/>
</dbReference>
<dbReference type="STRING" id="673521.SAMN05660991_02089"/>
<feature type="signal peptide" evidence="2">
    <location>
        <begin position="1"/>
        <end position="20"/>
    </location>
</feature>
<feature type="region of interest" description="Disordered" evidence="1">
    <location>
        <begin position="106"/>
        <end position="131"/>
    </location>
</feature>
<gene>
    <name evidence="3" type="ORF">SAMN05660991_02089</name>
</gene>
<dbReference type="SUPFAM" id="SSF53474">
    <property type="entry name" value="alpha/beta-Hydrolases"/>
    <property type="match status" value="1"/>
</dbReference>
<dbReference type="PANTHER" id="PTHR21562">
    <property type="entry name" value="NOTUM-RELATED"/>
    <property type="match status" value="1"/>
</dbReference>
<dbReference type="PANTHER" id="PTHR21562:SF83">
    <property type="entry name" value="PECTIN ACETYLESTERASE 4"/>
    <property type="match status" value="1"/>
</dbReference>
<proteinExistence type="predicted"/>
<dbReference type="InterPro" id="IPR004963">
    <property type="entry name" value="PAE/NOTUM"/>
</dbReference>
<accession>A0A1H8T5B7</accession>
<reference evidence="4" key="1">
    <citation type="submission" date="2016-10" db="EMBL/GenBank/DDBJ databases">
        <authorList>
            <person name="Varghese N."/>
            <person name="Submissions S."/>
        </authorList>
    </citation>
    <scope>NUCLEOTIDE SEQUENCE [LARGE SCALE GENOMIC DNA]</scope>
    <source>
        <strain evidence="4">DSM 45413</strain>
    </source>
</reference>
<feature type="compositionally biased region" description="Low complexity" evidence="1">
    <location>
        <begin position="29"/>
        <end position="43"/>
    </location>
</feature>
<evidence type="ECO:0000256" key="2">
    <source>
        <dbReference type="SAM" id="SignalP"/>
    </source>
</evidence>
<name>A0A1H8T5B7_9ACTN</name>
<feature type="chain" id="PRO_5038879186" evidence="2">
    <location>
        <begin position="21"/>
        <end position="375"/>
    </location>
</feature>
<evidence type="ECO:0000313" key="4">
    <source>
        <dbReference type="Proteomes" id="UP000198960"/>
    </source>
</evidence>
<sequence>MFRRSLLTPVVAALALSGLAACSDDDSGSDSADGDGSASSSAAETEAGQAEEITWEKVTAPAECQCSDASEYHYWIHQGDTDRVVFFLEGGGACFSAETCAPGESATYSTSLADDSPDGPGANGSVVDGGLLDLDNPDNPLAGASVVYVPYCTGDLHLGTTSHDYGNGVVVQHKGSVNATTALDTLAEEFPDASEVIVLGQSAGSASAALYGGLAADRFPDAQVTVLADASAAYPGDEALTTVVGGLWGIAAGLPDWPEAAGDPPTAWSLPGLFVQTAEHVPGIRLATINTADDEVQRRFADLIGFSGTPLVELIDGNTAQIESAGVELDTWVGAGTTHVVTARDELYEAEVGGTLLIDWITDVVNGEDVEDVHV</sequence>
<evidence type="ECO:0000256" key="1">
    <source>
        <dbReference type="SAM" id="MobiDB-lite"/>
    </source>
</evidence>
<feature type="region of interest" description="Disordered" evidence="1">
    <location>
        <begin position="25"/>
        <end position="52"/>
    </location>
</feature>
<dbReference type="InterPro" id="IPR029058">
    <property type="entry name" value="AB_hydrolase_fold"/>
</dbReference>
<dbReference type="RefSeq" id="WP_091942771.1">
    <property type="nucleotide sequence ID" value="NZ_FOEE01000005.1"/>
</dbReference>
<protein>
    <submittedName>
        <fullName evidence="3">Pectinacetylesterase</fullName>
    </submittedName>
</protein>
<evidence type="ECO:0000313" key="3">
    <source>
        <dbReference type="EMBL" id="SEO86299.1"/>
    </source>
</evidence>
<dbReference type="GO" id="GO:0016787">
    <property type="term" value="F:hydrolase activity"/>
    <property type="evidence" value="ECO:0007669"/>
    <property type="project" value="InterPro"/>
</dbReference>
<keyword evidence="2" id="KW-0732">Signal</keyword>